<reference evidence="1" key="2">
    <citation type="submission" date="2022-01" db="EMBL/GenBank/DDBJ databases">
        <authorList>
            <person name="Yamashiro T."/>
            <person name="Shiraishi A."/>
            <person name="Satake H."/>
            <person name="Nakayama K."/>
        </authorList>
    </citation>
    <scope>NUCLEOTIDE SEQUENCE</scope>
</reference>
<reference evidence="1" key="1">
    <citation type="journal article" date="2022" name="Int. J. Mol. Sci.">
        <title>Draft Genome of Tanacetum Coccineum: Genomic Comparison of Closely Related Tanacetum-Family Plants.</title>
        <authorList>
            <person name="Yamashiro T."/>
            <person name="Shiraishi A."/>
            <person name="Nakayama K."/>
            <person name="Satake H."/>
        </authorList>
    </citation>
    <scope>NUCLEOTIDE SEQUENCE</scope>
</reference>
<evidence type="ECO:0000313" key="1">
    <source>
        <dbReference type="EMBL" id="GJT17866.1"/>
    </source>
</evidence>
<comment type="caution">
    <text evidence="1">The sequence shown here is derived from an EMBL/GenBank/DDBJ whole genome shotgun (WGS) entry which is preliminary data.</text>
</comment>
<name>A0ABQ5BVF8_9ASTR</name>
<dbReference type="EMBL" id="BQNB010013594">
    <property type="protein sequence ID" value="GJT17866.1"/>
    <property type="molecule type" value="Genomic_DNA"/>
</dbReference>
<organism evidence="1 2">
    <name type="scientific">Tanacetum coccineum</name>
    <dbReference type="NCBI Taxonomy" id="301880"/>
    <lineage>
        <taxon>Eukaryota</taxon>
        <taxon>Viridiplantae</taxon>
        <taxon>Streptophyta</taxon>
        <taxon>Embryophyta</taxon>
        <taxon>Tracheophyta</taxon>
        <taxon>Spermatophyta</taxon>
        <taxon>Magnoliopsida</taxon>
        <taxon>eudicotyledons</taxon>
        <taxon>Gunneridae</taxon>
        <taxon>Pentapetalae</taxon>
        <taxon>asterids</taxon>
        <taxon>campanulids</taxon>
        <taxon>Asterales</taxon>
        <taxon>Asteraceae</taxon>
        <taxon>Asteroideae</taxon>
        <taxon>Anthemideae</taxon>
        <taxon>Anthemidinae</taxon>
        <taxon>Tanacetum</taxon>
    </lineage>
</organism>
<protein>
    <submittedName>
        <fullName evidence="1">Uncharacterized protein</fullName>
    </submittedName>
</protein>
<evidence type="ECO:0000313" key="2">
    <source>
        <dbReference type="Proteomes" id="UP001151760"/>
    </source>
</evidence>
<accession>A0ABQ5BVF8</accession>
<dbReference type="Proteomes" id="UP001151760">
    <property type="component" value="Unassembled WGS sequence"/>
</dbReference>
<proteinExistence type="predicted"/>
<gene>
    <name evidence="1" type="ORF">Tco_0876572</name>
</gene>
<sequence>MFDPPLNEDAIWSLPLQQRELIGDRKYPLSKDACQVMLKMKLLDGTMDEVCYQLLKMIEKQAGIRK</sequence>
<keyword evidence="2" id="KW-1185">Reference proteome</keyword>